<protein>
    <submittedName>
        <fullName evidence="1">Uncharacterized protein</fullName>
    </submittedName>
</protein>
<evidence type="ECO:0000313" key="2">
    <source>
        <dbReference type="Proteomes" id="UP001607303"/>
    </source>
</evidence>
<evidence type="ECO:0000313" key="1">
    <source>
        <dbReference type="EMBL" id="KAL2745358.1"/>
    </source>
</evidence>
<dbReference type="EMBL" id="JAYRBN010000043">
    <property type="protein sequence ID" value="KAL2745358.1"/>
    <property type="molecule type" value="Genomic_DNA"/>
</dbReference>
<dbReference type="Proteomes" id="UP001607303">
    <property type="component" value="Unassembled WGS sequence"/>
</dbReference>
<sequence length="204" mass="23953">MYLNLRRKGKELSNARYNQSLREAQYSIPAFTQKLYCDSSCRKENNVYYYHHPIYEDEISNTASYSIYSPLSALTSCEMMENYSISDYDYRSLYANSQIRTDTDLTYSRNYSHRNIPNDNVRYFEKLQYNVEEYYMSTRMAPVEEKYMTDVIAPLNLDLNTYGHLKIDYTDIADVSSSISSSFSISVTITFGIFDIFNPGHLKF</sequence>
<reference evidence="1 2" key="1">
    <citation type="journal article" date="2024" name="Ann. Entomol. Soc. Am.">
        <title>Genomic analyses of the southern and eastern yellowjacket wasps (Hymenoptera: Vespidae) reveal evolutionary signatures of social life.</title>
        <authorList>
            <person name="Catto M.A."/>
            <person name="Caine P.B."/>
            <person name="Orr S.E."/>
            <person name="Hunt B.G."/>
            <person name="Goodisman M.A.D."/>
        </authorList>
    </citation>
    <scope>NUCLEOTIDE SEQUENCE [LARGE SCALE GENOMIC DNA]</scope>
    <source>
        <strain evidence="1">232</strain>
        <tissue evidence="1">Head and thorax</tissue>
    </source>
</reference>
<comment type="caution">
    <text evidence="1">The sequence shown here is derived from an EMBL/GenBank/DDBJ whole genome shotgun (WGS) entry which is preliminary data.</text>
</comment>
<accession>A0ABD2CJT1</accession>
<organism evidence="1 2">
    <name type="scientific">Vespula maculifrons</name>
    <name type="common">Eastern yellow jacket</name>
    <name type="synonym">Wasp</name>
    <dbReference type="NCBI Taxonomy" id="7453"/>
    <lineage>
        <taxon>Eukaryota</taxon>
        <taxon>Metazoa</taxon>
        <taxon>Ecdysozoa</taxon>
        <taxon>Arthropoda</taxon>
        <taxon>Hexapoda</taxon>
        <taxon>Insecta</taxon>
        <taxon>Pterygota</taxon>
        <taxon>Neoptera</taxon>
        <taxon>Endopterygota</taxon>
        <taxon>Hymenoptera</taxon>
        <taxon>Apocrita</taxon>
        <taxon>Aculeata</taxon>
        <taxon>Vespoidea</taxon>
        <taxon>Vespidae</taxon>
        <taxon>Vespinae</taxon>
        <taxon>Vespula</taxon>
    </lineage>
</organism>
<name>A0ABD2CJT1_VESMC</name>
<dbReference type="AlphaFoldDB" id="A0ABD2CJT1"/>
<gene>
    <name evidence="1" type="ORF">V1477_006213</name>
</gene>
<keyword evidence="2" id="KW-1185">Reference proteome</keyword>
<proteinExistence type="predicted"/>